<evidence type="ECO:0000313" key="9">
    <source>
        <dbReference type="EMBL" id="KAJ1923814.1"/>
    </source>
</evidence>
<dbReference type="EMBL" id="JANBPT010000310">
    <property type="protein sequence ID" value="KAJ1923814.1"/>
    <property type="molecule type" value="Genomic_DNA"/>
</dbReference>
<keyword evidence="3 7" id="KW-0645">Protease</keyword>
<keyword evidence="8" id="KW-0812">Transmembrane</keyword>
<dbReference type="InterPro" id="IPR018202">
    <property type="entry name" value="Ser_caboxypep_ser_AS"/>
</dbReference>
<reference evidence="9" key="1">
    <citation type="submission" date="2022-07" db="EMBL/GenBank/DDBJ databases">
        <title>Phylogenomic reconstructions and comparative analyses of Kickxellomycotina fungi.</title>
        <authorList>
            <person name="Reynolds N.K."/>
            <person name="Stajich J.E."/>
            <person name="Barry K."/>
            <person name="Grigoriev I.V."/>
            <person name="Crous P."/>
            <person name="Smith M.E."/>
        </authorList>
    </citation>
    <scope>NUCLEOTIDE SEQUENCE</scope>
    <source>
        <strain evidence="9">RSA 861</strain>
    </source>
</reference>
<evidence type="ECO:0000256" key="1">
    <source>
        <dbReference type="ARBA" id="ARBA00009431"/>
    </source>
</evidence>
<dbReference type="EC" id="3.4.16.-" evidence="7"/>
<comment type="similarity">
    <text evidence="1 7">Belongs to the peptidase S10 family.</text>
</comment>
<organism evidence="9 10">
    <name type="scientific">Tieghemiomyces parasiticus</name>
    <dbReference type="NCBI Taxonomy" id="78921"/>
    <lineage>
        <taxon>Eukaryota</taxon>
        <taxon>Fungi</taxon>
        <taxon>Fungi incertae sedis</taxon>
        <taxon>Zoopagomycota</taxon>
        <taxon>Kickxellomycotina</taxon>
        <taxon>Dimargaritomycetes</taxon>
        <taxon>Dimargaritales</taxon>
        <taxon>Dimargaritaceae</taxon>
        <taxon>Tieghemiomyces</taxon>
    </lineage>
</organism>
<evidence type="ECO:0000256" key="6">
    <source>
        <dbReference type="ARBA" id="ARBA00023180"/>
    </source>
</evidence>
<evidence type="ECO:0000256" key="7">
    <source>
        <dbReference type="RuleBase" id="RU361156"/>
    </source>
</evidence>
<dbReference type="Gene3D" id="1.10.287.410">
    <property type="match status" value="1"/>
</dbReference>
<keyword evidence="8" id="KW-1133">Transmembrane helix</keyword>
<keyword evidence="10" id="KW-1185">Reference proteome</keyword>
<dbReference type="PROSITE" id="PS00131">
    <property type="entry name" value="CARBOXYPEPT_SER_SER"/>
    <property type="match status" value="1"/>
</dbReference>
<evidence type="ECO:0000256" key="3">
    <source>
        <dbReference type="ARBA" id="ARBA00022670"/>
    </source>
</evidence>
<dbReference type="GO" id="GO:0004185">
    <property type="term" value="F:serine-type carboxypeptidase activity"/>
    <property type="evidence" value="ECO:0007669"/>
    <property type="project" value="UniProtKB-UniRule"/>
</dbReference>
<proteinExistence type="inferred from homology"/>
<feature type="transmembrane region" description="Helical" evidence="8">
    <location>
        <begin position="12"/>
        <end position="36"/>
    </location>
</feature>
<dbReference type="Proteomes" id="UP001150569">
    <property type="component" value="Unassembled WGS sequence"/>
</dbReference>
<dbReference type="Pfam" id="PF00450">
    <property type="entry name" value="Peptidase_S10"/>
    <property type="match status" value="1"/>
</dbReference>
<evidence type="ECO:0000256" key="5">
    <source>
        <dbReference type="ARBA" id="ARBA00022801"/>
    </source>
</evidence>
<dbReference type="PANTHER" id="PTHR11802:SF113">
    <property type="entry name" value="SERINE CARBOXYPEPTIDASE CTSA-4.1"/>
    <property type="match status" value="1"/>
</dbReference>
<dbReference type="InterPro" id="IPR033124">
    <property type="entry name" value="Ser_caboxypep_his_AS"/>
</dbReference>
<dbReference type="InterPro" id="IPR029058">
    <property type="entry name" value="AB_hydrolase_fold"/>
</dbReference>
<sequence length="553" mass="62129">MSDWISTKSARRWFSPGVCGALLIALGFTLGTYYYLTDVDTSPLFNVRVRIFDTRFTAPVDESKVAVEREHRRLDRYHRPRAVPTPLPAATAKVDVTWRYHQPSICSDDGTRNYAGYLDYANDTKHTFFWYYESRSQPATDPLVLWLSGGPGCADTVGFLEEIGPCAYDTTTESLRRRSASWNSRASVLFIDQPLGTGFSYASDGVYNSSSAAADTLTFLRYFLAEFPQLQALKFHIFGESYAGHYIPVLARQILAYNERLKVIRPAGLNHMPPLLPIPLATIAIGNGLIDLWLQAPSYHTMGCTAYQSGPLPSADTSGTATRAASFPGDTTDISHGPSLPIINATICDMIRNDITPQCLEELTDCYRDQFIDTCRRAKTTCDKVYGLVESKYIYDVRPHAPVRAEAYIGYLNRPDVQAALGVRRKYSDCDRTVYKNFVLGADWTSRRPLEDLTYIVRHGVPTLLYAGDADFICNWYGNLAVAQAVEWPGQSQFNAQSWRNWNPLGNSTAYGQYLQYTNLAFLRVWNAGHEVPMYQPEASLAMLNNWVTRHSV</sequence>
<dbReference type="InterPro" id="IPR001563">
    <property type="entry name" value="Peptidase_S10"/>
</dbReference>
<keyword evidence="8" id="KW-0472">Membrane</keyword>
<dbReference type="AlphaFoldDB" id="A0A9W8ABF3"/>
<keyword evidence="6" id="KW-0325">Glycoprotein</keyword>
<keyword evidence="5 7" id="KW-0378">Hydrolase</keyword>
<keyword evidence="2 7" id="KW-0121">Carboxypeptidase</keyword>
<dbReference type="PROSITE" id="PS00560">
    <property type="entry name" value="CARBOXYPEPT_SER_HIS"/>
    <property type="match status" value="1"/>
</dbReference>
<dbReference type="Gene3D" id="3.40.50.1820">
    <property type="entry name" value="alpha/beta hydrolase"/>
    <property type="match status" value="1"/>
</dbReference>
<dbReference type="PRINTS" id="PR00724">
    <property type="entry name" value="CRBOXYPTASEC"/>
</dbReference>
<evidence type="ECO:0000256" key="8">
    <source>
        <dbReference type="SAM" id="Phobius"/>
    </source>
</evidence>
<dbReference type="PANTHER" id="PTHR11802">
    <property type="entry name" value="SERINE PROTEASE FAMILY S10 SERINE CARBOXYPEPTIDASE"/>
    <property type="match status" value="1"/>
</dbReference>
<evidence type="ECO:0000313" key="10">
    <source>
        <dbReference type="Proteomes" id="UP001150569"/>
    </source>
</evidence>
<accession>A0A9W8ABF3</accession>
<name>A0A9W8ABF3_9FUNG</name>
<dbReference type="GO" id="GO:0006508">
    <property type="term" value="P:proteolysis"/>
    <property type="evidence" value="ECO:0007669"/>
    <property type="project" value="UniProtKB-KW"/>
</dbReference>
<gene>
    <name evidence="9" type="ORF">IWQ60_005628</name>
</gene>
<keyword evidence="4" id="KW-0732">Signal</keyword>
<evidence type="ECO:0000256" key="2">
    <source>
        <dbReference type="ARBA" id="ARBA00022645"/>
    </source>
</evidence>
<evidence type="ECO:0000256" key="4">
    <source>
        <dbReference type="ARBA" id="ARBA00022729"/>
    </source>
</evidence>
<dbReference type="SUPFAM" id="SSF53474">
    <property type="entry name" value="alpha/beta-Hydrolases"/>
    <property type="match status" value="1"/>
</dbReference>
<protein>
    <recommendedName>
        <fullName evidence="7">Carboxypeptidase</fullName>
        <ecNumber evidence="7">3.4.16.-</ecNumber>
    </recommendedName>
</protein>
<comment type="caution">
    <text evidence="9">The sequence shown here is derived from an EMBL/GenBank/DDBJ whole genome shotgun (WGS) entry which is preliminary data.</text>
</comment>
<dbReference type="OrthoDB" id="443318at2759"/>